<organism evidence="3 4">
    <name type="scientific">Staurois parvus</name>
    <dbReference type="NCBI Taxonomy" id="386267"/>
    <lineage>
        <taxon>Eukaryota</taxon>
        <taxon>Metazoa</taxon>
        <taxon>Chordata</taxon>
        <taxon>Craniata</taxon>
        <taxon>Vertebrata</taxon>
        <taxon>Euteleostomi</taxon>
        <taxon>Amphibia</taxon>
        <taxon>Batrachia</taxon>
        <taxon>Anura</taxon>
        <taxon>Neobatrachia</taxon>
        <taxon>Ranoidea</taxon>
        <taxon>Ranidae</taxon>
        <taxon>Staurois</taxon>
    </lineage>
</organism>
<dbReference type="PROSITE" id="PS50279">
    <property type="entry name" value="BPTI_KUNITZ_2"/>
    <property type="match status" value="1"/>
</dbReference>
<gene>
    <name evidence="3" type="ORF">SPARVUS_LOCUS15756875</name>
</gene>
<sequence>MDEGFCSDYILLWYYHLQADDCRPFVYGGCGGNHNRFKTRQKCEQICKSKTGELMKKKIH</sequence>
<dbReference type="Proteomes" id="UP001162483">
    <property type="component" value="Unassembled WGS sequence"/>
</dbReference>
<dbReference type="SMART" id="SM00131">
    <property type="entry name" value="KU"/>
    <property type="match status" value="1"/>
</dbReference>
<accession>A0ABN9HG79</accession>
<dbReference type="PRINTS" id="PR00759">
    <property type="entry name" value="BASICPTASE"/>
</dbReference>
<keyword evidence="4" id="KW-1185">Reference proteome</keyword>
<comment type="caution">
    <text evidence="3">The sequence shown here is derived from an EMBL/GenBank/DDBJ whole genome shotgun (WGS) entry which is preliminary data.</text>
</comment>
<evidence type="ECO:0000256" key="1">
    <source>
        <dbReference type="ARBA" id="ARBA00023157"/>
    </source>
</evidence>
<name>A0ABN9HG79_9NEOB</name>
<dbReference type="PROSITE" id="PS00280">
    <property type="entry name" value="BPTI_KUNITZ_1"/>
    <property type="match status" value="1"/>
</dbReference>
<dbReference type="InterPro" id="IPR020901">
    <property type="entry name" value="Prtase_inh_Kunz-CS"/>
</dbReference>
<dbReference type="InterPro" id="IPR050098">
    <property type="entry name" value="TFPI/VKTCI-like"/>
</dbReference>
<dbReference type="Gene3D" id="4.10.410.10">
    <property type="entry name" value="Pancreatic trypsin inhibitor Kunitz domain"/>
    <property type="match status" value="1"/>
</dbReference>
<dbReference type="InterPro" id="IPR036880">
    <property type="entry name" value="Kunitz_BPTI_sf"/>
</dbReference>
<evidence type="ECO:0000259" key="2">
    <source>
        <dbReference type="PROSITE" id="PS50279"/>
    </source>
</evidence>
<reference evidence="3" key="1">
    <citation type="submission" date="2023-05" db="EMBL/GenBank/DDBJ databases">
        <authorList>
            <person name="Stuckert A."/>
        </authorList>
    </citation>
    <scope>NUCLEOTIDE SEQUENCE</scope>
</reference>
<dbReference type="PANTHER" id="PTHR10083:SF375">
    <property type="entry name" value="BPTI_KUNITZ INHIBITOR DOMAIN-CONTAINING PROTEIN"/>
    <property type="match status" value="1"/>
</dbReference>
<dbReference type="EMBL" id="CATNWA010020559">
    <property type="protein sequence ID" value="CAI9618931.1"/>
    <property type="molecule type" value="Genomic_DNA"/>
</dbReference>
<dbReference type="SUPFAM" id="SSF57362">
    <property type="entry name" value="BPTI-like"/>
    <property type="match status" value="1"/>
</dbReference>
<evidence type="ECO:0000313" key="4">
    <source>
        <dbReference type="Proteomes" id="UP001162483"/>
    </source>
</evidence>
<evidence type="ECO:0000313" key="3">
    <source>
        <dbReference type="EMBL" id="CAI9618931.1"/>
    </source>
</evidence>
<proteinExistence type="predicted"/>
<keyword evidence="1" id="KW-1015">Disulfide bond</keyword>
<protein>
    <recommendedName>
        <fullName evidence="2">BPTI/Kunitz inhibitor domain-containing protein</fullName>
    </recommendedName>
</protein>
<dbReference type="Pfam" id="PF00014">
    <property type="entry name" value="Kunitz_BPTI"/>
    <property type="match status" value="1"/>
</dbReference>
<dbReference type="PANTHER" id="PTHR10083">
    <property type="entry name" value="KUNITZ-TYPE PROTEASE INHIBITOR-RELATED"/>
    <property type="match status" value="1"/>
</dbReference>
<feature type="domain" description="BPTI/Kunitz inhibitor" evidence="2">
    <location>
        <begin position="1"/>
        <end position="47"/>
    </location>
</feature>
<dbReference type="InterPro" id="IPR002223">
    <property type="entry name" value="Kunitz_BPTI"/>
</dbReference>